<evidence type="ECO:0000313" key="10">
    <source>
        <dbReference type="Proteomes" id="UP000515163"/>
    </source>
</evidence>
<evidence type="ECO:0000256" key="7">
    <source>
        <dbReference type="ARBA" id="ARBA00023224"/>
    </source>
</evidence>
<dbReference type="FunCoup" id="A0A6P8HPH0">
    <property type="interactions" value="1088"/>
</dbReference>
<dbReference type="GO" id="GO:0004930">
    <property type="term" value="F:G protein-coupled receptor activity"/>
    <property type="evidence" value="ECO:0007669"/>
    <property type="project" value="UniProtKB-KW"/>
</dbReference>
<keyword evidence="2 8" id="KW-0812">Transmembrane</keyword>
<evidence type="ECO:0000256" key="4">
    <source>
        <dbReference type="ARBA" id="ARBA00023040"/>
    </source>
</evidence>
<proteinExistence type="predicted"/>
<keyword evidence="4" id="KW-0297">G-protein coupled receptor</keyword>
<reference evidence="11" key="1">
    <citation type="submission" date="2025-08" db="UniProtKB">
        <authorList>
            <consortium name="RefSeq"/>
        </authorList>
    </citation>
    <scope>IDENTIFICATION</scope>
    <source>
        <tissue evidence="11">Tentacle</tissue>
    </source>
</reference>
<dbReference type="InterPro" id="IPR000276">
    <property type="entry name" value="GPCR_Rhodpsn"/>
</dbReference>
<dbReference type="PANTHER" id="PTHR45695:SF9">
    <property type="entry name" value="LEUCOKININ RECEPTOR"/>
    <property type="match status" value="1"/>
</dbReference>
<keyword evidence="7" id="KW-0807">Transducer</keyword>
<feature type="transmembrane region" description="Helical" evidence="8">
    <location>
        <begin position="39"/>
        <end position="61"/>
    </location>
</feature>
<dbReference type="RefSeq" id="XP_031556968.1">
    <property type="nucleotide sequence ID" value="XM_031701108.1"/>
</dbReference>
<evidence type="ECO:0000256" key="1">
    <source>
        <dbReference type="ARBA" id="ARBA00004141"/>
    </source>
</evidence>
<dbReference type="PROSITE" id="PS50262">
    <property type="entry name" value="G_PROTEIN_RECEP_F1_2"/>
    <property type="match status" value="1"/>
</dbReference>
<evidence type="ECO:0000259" key="9">
    <source>
        <dbReference type="PROSITE" id="PS50262"/>
    </source>
</evidence>
<dbReference type="AlphaFoldDB" id="A0A6P8HPH0"/>
<feature type="transmembrane region" description="Helical" evidence="8">
    <location>
        <begin position="296"/>
        <end position="319"/>
    </location>
</feature>
<feature type="transmembrane region" description="Helical" evidence="8">
    <location>
        <begin position="111"/>
        <end position="134"/>
    </location>
</feature>
<dbReference type="SMART" id="SM01381">
    <property type="entry name" value="7TM_GPCR_Srsx"/>
    <property type="match status" value="1"/>
</dbReference>
<keyword evidence="6" id="KW-0675">Receptor</keyword>
<evidence type="ECO:0000256" key="6">
    <source>
        <dbReference type="ARBA" id="ARBA00023170"/>
    </source>
</evidence>
<feature type="transmembrane region" description="Helical" evidence="8">
    <location>
        <begin position="68"/>
        <end position="91"/>
    </location>
</feature>
<sequence>MTCSYTMNSTNASSNATHVSSRSFHHFLQEPFGLTIGRLIIEGIIFFIGVVGNILVCVVVVRQRLTKSLAYVFILNLAIADLGILLFSFPFGLIRTEGISWPFGWFGCKVFYPLSDVFHGVSIASITVIAIYRYRGIVAGRSPNQNRAANCAKVIIFCLWVSSFLLLVVPLFFSMEFVIFQGKHYCYPKFEKWLYFAIYQMELFVITYMLPISIILFTYVKIRARLRESIRLRHQIRRQSGLLNKTDKDSFNEKNFKALRILTPVVLVFVVTMLPYNIYRVVDIFIDTSGIKYMLIFFKMCVLAFVCNSSANPVIYALISDEFRKAFKWHLRYCVSKPLNKTNMFSLAERFTSIKKAHGKERKKSATTMLMV</sequence>
<comment type="subcellular location">
    <subcellularLocation>
        <location evidence="1">Membrane</location>
        <topology evidence="1">Multi-pass membrane protein</topology>
    </subcellularLocation>
</comment>
<dbReference type="CDD" id="cd00637">
    <property type="entry name" value="7tm_classA_rhodopsin-like"/>
    <property type="match status" value="1"/>
</dbReference>
<feature type="transmembrane region" description="Helical" evidence="8">
    <location>
        <begin position="193"/>
        <end position="220"/>
    </location>
</feature>
<feature type="domain" description="G-protein coupled receptors family 1 profile" evidence="9">
    <location>
        <begin position="52"/>
        <end position="316"/>
    </location>
</feature>
<evidence type="ECO:0000256" key="8">
    <source>
        <dbReference type="SAM" id="Phobius"/>
    </source>
</evidence>
<dbReference type="Pfam" id="PF00001">
    <property type="entry name" value="7tm_1"/>
    <property type="match status" value="1"/>
</dbReference>
<keyword evidence="5 8" id="KW-0472">Membrane</keyword>
<evidence type="ECO:0000313" key="11">
    <source>
        <dbReference type="RefSeq" id="XP_031556968.1"/>
    </source>
</evidence>
<dbReference type="Proteomes" id="UP000515163">
    <property type="component" value="Unplaced"/>
</dbReference>
<organism evidence="10 11">
    <name type="scientific">Actinia tenebrosa</name>
    <name type="common">Australian red waratah sea anemone</name>
    <dbReference type="NCBI Taxonomy" id="6105"/>
    <lineage>
        <taxon>Eukaryota</taxon>
        <taxon>Metazoa</taxon>
        <taxon>Cnidaria</taxon>
        <taxon>Anthozoa</taxon>
        <taxon>Hexacorallia</taxon>
        <taxon>Actiniaria</taxon>
        <taxon>Actiniidae</taxon>
        <taxon>Actinia</taxon>
    </lineage>
</organism>
<dbReference type="OrthoDB" id="5968895at2759"/>
<dbReference type="InterPro" id="IPR017452">
    <property type="entry name" value="GPCR_Rhodpsn_7TM"/>
</dbReference>
<dbReference type="InParanoid" id="A0A6P8HPH0"/>
<protein>
    <submittedName>
        <fullName evidence="11">Galanin receptor type 1-like</fullName>
    </submittedName>
</protein>
<feature type="transmembrane region" description="Helical" evidence="8">
    <location>
        <begin position="258"/>
        <end position="276"/>
    </location>
</feature>
<accession>A0A6P8HPH0</accession>
<gene>
    <name evidence="11" type="primary">LOC116293649</name>
</gene>
<dbReference type="GO" id="GO:0005886">
    <property type="term" value="C:plasma membrane"/>
    <property type="evidence" value="ECO:0007669"/>
    <property type="project" value="TreeGrafter"/>
</dbReference>
<dbReference type="PRINTS" id="PR00237">
    <property type="entry name" value="GPCRRHODOPSN"/>
</dbReference>
<evidence type="ECO:0000256" key="3">
    <source>
        <dbReference type="ARBA" id="ARBA00022989"/>
    </source>
</evidence>
<dbReference type="Gene3D" id="1.20.1070.10">
    <property type="entry name" value="Rhodopsin 7-helix transmembrane proteins"/>
    <property type="match status" value="1"/>
</dbReference>
<feature type="transmembrane region" description="Helical" evidence="8">
    <location>
        <begin position="154"/>
        <end position="173"/>
    </location>
</feature>
<dbReference type="PANTHER" id="PTHR45695">
    <property type="entry name" value="LEUCOKININ RECEPTOR-RELATED"/>
    <property type="match status" value="1"/>
</dbReference>
<keyword evidence="3 8" id="KW-1133">Transmembrane helix</keyword>
<dbReference type="GeneID" id="116293649"/>
<dbReference type="SUPFAM" id="SSF81321">
    <property type="entry name" value="Family A G protein-coupled receptor-like"/>
    <property type="match status" value="1"/>
</dbReference>
<name>A0A6P8HPH0_ACTTE</name>
<evidence type="ECO:0000256" key="2">
    <source>
        <dbReference type="ARBA" id="ARBA00022692"/>
    </source>
</evidence>
<evidence type="ECO:0000256" key="5">
    <source>
        <dbReference type="ARBA" id="ARBA00023136"/>
    </source>
</evidence>
<dbReference type="KEGG" id="aten:116293649"/>
<keyword evidence="10" id="KW-1185">Reference proteome</keyword>